<evidence type="ECO:0000313" key="3">
    <source>
        <dbReference type="EMBL" id="SET74304.1"/>
    </source>
</evidence>
<dbReference type="RefSeq" id="WP_257606852.1">
    <property type="nucleotide sequence ID" value="NZ_BLMI01000135.1"/>
</dbReference>
<dbReference type="AlphaFoldDB" id="A0A1I0GVI2"/>
<reference evidence="3" key="2">
    <citation type="submission" date="2016-10" db="EMBL/GenBank/DDBJ databases">
        <authorList>
            <person name="de Groot N.N."/>
        </authorList>
    </citation>
    <scope>NUCLEOTIDE SEQUENCE [LARGE SCALE GENOMIC DNA]</scope>
    <source>
        <strain evidence="3">DSM 1551</strain>
    </source>
</reference>
<sequence length="42" mass="4742">MKKSDLYQAPALEIIPIDENVITTSETPQPGDNDTDFEFGDW</sequence>
<evidence type="ECO:0000256" key="1">
    <source>
        <dbReference type="SAM" id="MobiDB-lite"/>
    </source>
</evidence>
<organism evidence="3 4">
    <name type="scientific">Thomasclavelia cocleata</name>
    <dbReference type="NCBI Taxonomy" id="69824"/>
    <lineage>
        <taxon>Bacteria</taxon>
        <taxon>Bacillati</taxon>
        <taxon>Bacillota</taxon>
        <taxon>Erysipelotrichia</taxon>
        <taxon>Erysipelotrichales</taxon>
        <taxon>Coprobacillaceae</taxon>
        <taxon>Thomasclavelia</taxon>
    </lineage>
</organism>
<gene>
    <name evidence="2" type="ORF">IMSAGC017_01140</name>
    <name evidence="3" type="ORF">SAMN04489758_13516</name>
</gene>
<name>A0A1I0GVI2_9FIRM</name>
<dbReference type="EMBL" id="BLMI01000135">
    <property type="protein sequence ID" value="GFI41100.1"/>
    <property type="molecule type" value="Genomic_DNA"/>
</dbReference>
<dbReference type="GeneID" id="78289854"/>
<accession>A0A1I0GVI2</accession>
<dbReference type="Proteomes" id="UP000490821">
    <property type="component" value="Unassembled WGS sequence"/>
</dbReference>
<reference evidence="4" key="1">
    <citation type="submission" date="2016-10" db="EMBL/GenBank/DDBJ databases">
        <authorList>
            <person name="Varghese N."/>
            <person name="Submissions S."/>
        </authorList>
    </citation>
    <scope>NUCLEOTIDE SEQUENCE [LARGE SCALE GENOMIC DNA]</scope>
    <source>
        <strain evidence="4">DSM 1551</strain>
    </source>
</reference>
<evidence type="ECO:0000313" key="4">
    <source>
        <dbReference type="Proteomes" id="UP000198558"/>
    </source>
</evidence>
<proteinExistence type="predicted"/>
<reference evidence="2 5" key="3">
    <citation type="journal article" date="2020" name="Microbiome">
        <title>Single-cell genomics of uncultured bacteria reveals dietary fiber responders in the mouse gut microbiota.</title>
        <authorList>
            <person name="Chijiiwa R."/>
            <person name="Hosokawa M."/>
            <person name="Kogawa M."/>
            <person name="Nishikawa Y."/>
            <person name="Ide K."/>
            <person name="Sakanashi C."/>
            <person name="Takahashi K."/>
            <person name="Takeyama H."/>
        </authorList>
    </citation>
    <scope>NUCLEOTIDE SEQUENCE [LARGE SCALE GENOMIC DNA]</scope>
    <source>
        <strain evidence="2">IMSAGC_017</strain>
    </source>
</reference>
<protein>
    <submittedName>
        <fullName evidence="3">Uncharacterized protein</fullName>
    </submittedName>
</protein>
<keyword evidence="4" id="KW-1185">Reference proteome</keyword>
<dbReference type="Proteomes" id="UP000198558">
    <property type="component" value="Unassembled WGS sequence"/>
</dbReference>
<feature type="region of interest" description="Disordered" evidence="1">
    <location>
        <begin position="22"/>
        <end position="42"/>
    </location>
</feature>
<evidence type="ECO:0000313" key="2">
    <source>
        <dbReference type="EMBL" id="GFI41100.1"/>
    </source>
</evidence>
<evidence type="ECO:0000313" key="5">
    <source>
        <dbReference type="Proteomes" id="UP000490821"/>
    </source>
</evidence>
<feature type="compositionally biased region" description="Polar residues" evidence="1">
    <location>
        <begin position="22"/>
        <end position="32"/>
    </location>
</feature>
<feature type="compositionally biased region" description="Acidic residues" evidence="1">
    <location>
        <begin position="33"/>
        <end position="42"/>
    </location>
</feature>
<dbReference type="EMBL" id="FOIN01000035">
    <property type="protein sequence ID" value="SET74304.1"/>
    <property type="molecule type" value="Genomic_DNA"/>
</dbReference>